<protein>
    <submittedName>
        <fullName evidence="7">Phytoene desaturase</fullName>
    </submittedName>
</protein>
<gene>
    <name evidence="7" type="primary">crtI</name>
    <name evidence="7" type="ORF">I5907_05340</name>
</gene>
<dbReference type="PANTHER" id="PTHR43734:SF7">
    <property type="entry name" value="4,4'-DIAPONEUROSPORENE OXYGENASE"/>
    <property type="match status" value="1"/>
</dbReference>
<dbReference type="GO" id="GO:0016117">
    <property type="term" value="P:carotenoid biosynthetic process"/>
    <property type="evidence" value="ECO:0007669"/>
    <property type="project" value="UniProtKB-KW"/>
</dbReference>
<evidence type="ECO:0000256" key="3">
    <source>
        <dbReference type="ARBA" id="ARBA00022746"/>
    </source>
</evidence>
<evidence type="ECO:0000259" key="6">
    <source>
        <dbReference type="Pfam" id="PF01593"/>
    </source>
</evidence>
<dbReference type="InterPro" id="IPR054840">
    <property type="entry name" value="hydcarot_desat_CrtD"/>
</dbReference>
<sequence>MAVSVKAIVIGSGVAGLASAIRLSLSGFEVTVLEKNGYPGGKLSSFSSAGYHFDAGPSLFTQPENIKELFDLAGEPMEAYFQYSAMQNACKYFYEDGTVLTAAADAKKLAITLHEAFGEQISNVETYLQQSKTLYENVGTIFLNYSLHRKDTLTKAPVLAALTSVKSKHLFSTLHKVNKTAFKDERTVQLFNRYATYNGSNPYQAPGMLSLIPHLEYNQGVFYPKGGMISITNALYKLAKKLHVTFVFDAPVKKITLHNNRATGVETDRETYQAPLVVSNMDVYGTYKYLLQQEQKAAQILKQERSSSALVFYWGIKTSFPQLELHNIFFSKNYKEEFDHLFIHKRVYEDPTVYINITSKCEPGIQAPVNKENWFVMVNAPANVGQDWGKYRALYRAAIIQKLNRLLHTNVEPLIEAEEILDPVLIEEKTASYMGSLYGTSSNSRMAAFLRHPNFSKKIKGLYFAGGSVHPGGGIPLCLKSAKIMCDMVQQDYRFA</sequence>
<evidence type="ECO:0000313" key="7">
    <source>
        <dbReference type="EMBL" id="MBG9375647.1"/>
    </source>
</evidence>
<evidence type="ECO:0000256" key="1">
    <source>
        <dbReference type="ARBA" id="ARBA00004829"/>
    </source>
</evidence>
<dbReference type="Pfam" id="PF01593">
    <property type="entry name" value="Amino_oxidase"/>
    <property type="match status" value="1"/>
</dbReference>
<comment type="caution">
    <text evidence="7">The sequence shown here is derived from an EMBL/GenBank/DDBJ whole genome shotgun (WGS) entry which is preliminary data.</text>
</comment>
<evidence type="ECO:0000256" key="5">
    <source>
        <dbReference type="RuleBase" id="RU362075"/>
    </source>
</evidence>
<accession>A0A931E3V7</accession>
<dbReference type="Proteomes" id="UP000628448">
    <property type="component" value="Unassembled WGS sequence"/>
</dbReference>
<dbReference type="InterPro" id="IPR014105">
    <property type="entry name" value="Carotenoid/retinoid_OxRdtase"/>
</dbReference>
<dbReference type="Gene3D" id="3.50.50.60">
    <property type="entry name" value="FAD/NAD(P)-binding domain"/>
    <property type="match status" value="2"/>
</dbReference>
<proteinExistence type="inferred from homology"/>
<organism evidence="7 8">
    <name type="scientific">Panacibacter microcysteis</name>
    <dbReference type="NCBI Taxonomy" id="2793269"/>
    <lineage>
        <taxon>Bacteria</taxon>
        <taxon>Pseudomonadati</taxon>
        <taxon>Bacteroidota</taxon>
        <taxon>Chitinophagia</taxon>
        <taxon>Chitinophagales</taxon>
        <taxon>Chitinophagaceae</taxon>
        <taxon>Panacibacter</taxon>
    </lineage>
</organism>
<evidence type="ECO:0000256" key="2">
    <source>
        <dbReference type="ARBA" id="ARBA00006046"/>
    </source>
</evidence>
<dbReference type="GO" id="GO:0016491">
    <property type="term" value="F:oxidoreductase activity"/>
    <property type="evidence" value="ECO:0007669"/>
    <property type="project" value="UniProtKB-KW"/>
</dbReference>
<dbReference type="InterPro" id="IPR036188">
    <property type="entry name" value="FAD/NAD-bd_sf"/>
</dbReference>
<dbReference type="PANTHER" id="PTHR43734">
    <property type="entry name" value="PHYTOENE DESATURASE"/>
    <property type="match status" value="1"/>
</dbReference>
<feature type="domain" description="Amine oxidase" evidence="6">
    <location>
        <begin position="14"/>
        <end position="486"/>
    </location>
</feature>
<name>A0A931E3V7_9BACT</name>
<dbReference type="NCBIfam" id="NF042421">
    <property type="entry name" value="hydcarot_desat_CrtD"/>
    <property type="match status" value="1"/>
</dbReference>
<keyword evidence="8" id="KW-1185">Reference proteome</keyword>
<dbReference type="AlphaFoldDB" id="A0A931E3V7"/>
<dbReference type="InterPro" id="IPR002937">
    <property type="entry name" value="Amino_oxidase"/>
</dbReference>
<evidence type="ECO:0000256" key="4">
    <source>
        <dbReference type="ARBA" id="ARBA00023002"/>
    </source>
</evidence>
<dbReference type="RefSeq" id="WP_196989687.1">
    <property type="nucleotide sequence ID" value="NZ_JADWYR010000001.1"/>
</dbReference>
<comment type="pathway">
    <text evidence="1 5">Carotenoid biosynthesis.</text>
</comment>
<dbReference type="SUPFAM" id="SSF51905">
    <property type="entry name" value="FAD/NAD(P)-binding domain"/>
    <property type="match status" value="1"/>
</dbReference>
<keyword evidence="4 5" id="KW-0560">Oxidoreductase</keyword>
<comment type="similarity">
    <text evidence="2 5">Belongs to the carotenoid/retinoid oxidoreductase family.</text>
</comment>
<keyword evidence="3 5" id="KW-0125">Carotenoid biosynthesis</keyword>
<reference evidence="7" key="1">
    <citation type="submission" date="2020-11" db="EMBL/GenBank/DDBJ databases">
        <title>Bacterial whole genome sequence for Panacibacter sp. DH6.</title>
        <authorList>
            <person name="Le V."/>
            <person name="Ko S."/>
            <person name="Ahn C.-Y."/>
            <person name="Oh H.-M."/>
        </authorList>
    </citation>
    <scope>NUCLEOTIDE SEQUENCE</scope>
    <source>
        <strain evidence="7">DH6</strain>
    </source>
</reference>
<evidence type="ECO:0000313" key="8">
    <source>
        <dbReference type="Proteomes" id="UP000628448"/>
    </source>
</evidence>
<dbReference type="NCBIfam" id="TIGR02734">
    <property type="entry name" value="crtI_fam"/>
    <property type="match status" value="1"/>
</dbReference>
<dbReference type="EMBL" id="JADWYR010000001">
    <property type="protein sequence ID" value="MBG9375647.1"/>
    <property type="molecule type" value="Genomic_DNA"/>
</dbReference>